<reference evidence="2 3" key="1">
    <citation type="submission" date="2024-01" db="EMBL/GenBank/DDBJ databases">
        <title>Genome assemblies of Stephania.</title>
        <authorList>
            <person name="Yang L."/>
        </authorList>
    </citation>
    <scope>NUCLEOTIDE SEQUENCE [LARGE SCALE GENOMIC DNA]</scope>
    <source>
        <strain evidence="2">QJT</strain>
        <tissue evidence="2">Leaf</tissue>
    </source>
</reference>
<gene>
    <name evidence="2" type="ORF">Sjap_004683</name>
</gene>
<keyword evidence="3" id="KW-1185">Reference proteome</keyword>
<comment type="caution">
    <text evidence="2">The sequence shown here is derived from an EMBL/GenBank/DDBJ whole genome shotgun (WGS) entry which is preliminary data.</text>
</comment>
<dbReference type="AlphaFoldDB" id="A0AAP0K504"/>
<proteinExistence type="predicted"/>
<feature type="region of interest" description="Disordered" evidence="1">
    <location>
        <begin position="61"/>
        <end position="121"/>
    </location>
</feature>
<dbReference type="Proteomes" id="UP001417504">
    <property type="component" value="Unassembled WGS sequence"/>
</dbReference>
<name>A0AAP0K504_9MAGN</name>
<feature type="compositionally biased region" description="Basic and acidic residues" evidence="1">
    <location>
        <begin position="112"/>
        <end position="121"/>
    </location>
</feature>
<dbReference type="EMBL" id="JBBNAE010000002">
    <property type="protein sequence ID" value="KAK9144780.1"/>
    <property type="molecule type" value="Genomic_DNA"/>
</dbReference>
<sequence length="121" mass="11872">MSGLVGLSGRYGGHGCDEERGVAAPFGAAGLGAAPGGAAVIMGWGGGYCHPISVRKKGVAIATPLPPSPPPPPPPRRVSRGGGVPSAGEHWGPPSDIDPRVSGVGETPPVRGGRDARGVCP</sequence>
<evidence type="ECO:0000313" key="2">
    <source>
        <dbReference type="EMBL" id="KAK9144780.1"/>
    </source>
</evidence>
<organism evidence="2 3">
    <name type="scientific">Stephania japonica</name>
    <dbReference type="NCBI Taxonomy" id="461633"/>
    <lineage>
        <taxon>Eukaryota</taxon>
        <taxon>Viridiplantae</taxon>
        <taxon>Streptophyta</taxon>
        <taxon>Embryophyta</taxon>
        <taxon>Tracheophyta</taxon>
        <taxon>Spermatophyta</taxon>
        <taxon>Magnoliopsida</taxon>
        <taxon>Ranunculales</taxon>
        <taxon>Menispermaceae</taxon>
        <taxon>Menispermoideae</taxon>
        <taxon>Cissampelideae</taxon>
        <taxon>Stephania</taxon>
    </lineage>
</organism>
<protein>
    <submittedName>
        <fullName evidence="2">Uncharacterized protein</fullName>
    </submittedName>
</protein>
<evidence type="ECO:0000313" key="3">
    <source>
        <dbReference type="Proteomes" id="UP001417504"/>
    </source>
</evidence>
<feature type="compositionally biased region" description="Pro residues" evidence="1">
    <location>
        <begin position="64"/>
        <end position="76"/>
    </location>
</feature>
<evidence type="ECO:0000256" key="1">
    <source>
        <dbReference type="SAM" id="MobiDB-lite"/>
    </source>
</evidence>
<accession>A0AAP0K504</accession>